<keyword evidence="2" id="KW-1133">Transmembrane helix</keyword>
<feature type="domain" description="DUF4097" evidence="3">
    <location>
        <begin position="246"/>
        <end position="359"/>
    </location>
</feature>
<dbReference type="Pfam" id="PF13349">
    <property type="entry name" value="DUF4097"/>
    <property type="match status" value="1"/>
</dbReference>
<protein>
    <recommendedName>
        <fullName evidence="3">DUF4097 domain-containing protein</fullName>
    </recommendedName>
</protein>
<keyword evidence="2" id="KW-0472">Membrane</keyword>
<evidence type="ECO:0000259" key="3">
    <source>
        <dbReference type="Pfam" id="PF13349"/>
    </source>
</evidence>
<keyword evidence="2" id="KW-0812">Transmembrane</keyword>
<accession>A0A8H3KRU9</accession>
<sequence length="384" mass="42063">MSNPNNPFIPYLTEENNNNNKDDNENQNNNKEKNENNDISKILEEGNATNAIPPPAYNEIVKPEPTQPGFDYPSYPPPPFPATEMSAGENENHNYPTSNVHMNSNNRRGRRAACCCVGNSRRNKTCSCGWMIVLIIFIVLGVLSIVNNNACSNLTLGTNPVYLSFDAGANTIFRVDADNARILDGEIRVFQKGFNDNSQTVDLEVYTATTGITPKIETSSQGGIFELKISQPGSNTRILQWRQIITAQNLNIQTDDGNIVGSIASVSNEIVISTKDGDLNLTMGNPQYPSTFTPKFTILTNDGDILLNFQNSFSGKYNIQSTDGSIQIDGKKQTNQVAGAFNNGLGNLNIATDNGDVDVNFQAQGRILILEYFSSFSYTSVISS</sequence>
<feature type="compositionally biased region" description="Basic and acidic residues" evidence="1">
    <location>
        <begin position="20"/>
        <end position="44"/>
    </location>
</feature>
<feature type="transmembrane region" description="Helical" evidence="2">
    <location>
        <begin position="128"/>
        <end position="146"/>
    </location>
</feature>
<evidence type="ECO:0000256" key="2">
    <source>
        <dbReference type="SAM" id="Phobius"/>
    </source>
</evidence>
<organism evidence="4 5">
    <name type="scientific">Rhizophagus clarus</name>
    <dbReference type="NCBI Taxonomy" id="94130"/>
    <lineage>
        <taxon>Eukaryota</taxon>
        <taxon>Fungi</taxon>
        <taxon>Fungi incertae sedis</taxon>
        <taxon>Mucoromycota</taxon>
        <taxon>Glomeromycotina</taxon>
        <taxon>Glomeromycetes</taxon>
        <taxon>Glomerales</taxon>
        <taxon>Glomeraceae</taxon>
        <taxon>Rhizophagus</taxon>
    </lineage>
</organism>
<dbReference type="InterPro" id="IPR025164">
    <property type="entry name" value="Toastrack_DUF4097"/>
</dbReference>
<gene>
    <name evidence="4" type="ORF">RCL2_000048900</name>
</gene>
<feature type="region of interest" description="Disordered" evidence="1">
    <location>
        <begin position="1"/>
        <end position="69"/>
    </location>
</feature>
<dbReference type="EMBL" id="BLAL01000004">
    <property type="protein sequence ID" value="GES72945.1"/>
    <property type="molecule type" value="Genomic_DNA"/>
</dbReference>
<proteinExistence type="predicted"/>
<comment type="caution">
    <text evidence="4">The sequence shown here is derived from an EMBL/GenBank/DDBJ whole genome shotgun (WGS) entry which is preliminary data.</text>
</comment>
<dbReference type="OrthoDB" id="2379791at2759"/>
<evidence type="ECO:0000313" key="4">
    <source>
        <dbReference type="EMBL" id="GES72945.1"/>
    </source>
</evidence>
<evidence type="ECO:0000256" key="1">
    <source>
        <dbReference type="SAM" id="MobiDB-lite"/>
    </source>
</evidence>
<dbReference type="Proteomes" id="UP000615446">
    <property type="component" value="Unassembled WGS sequence"/>
</dbReference>
<name>A0A8H3KRU9_9GLOM</name>
<dbReference type="AlphaFoldDB" id="A0A8H3KRU9"/>
<evidence type="ECO:0000313" key="5">
    <source>
        <dbReference type="Proteomes" id="UP000615446"/>
    </source>
</evidence>
<reference evidence="4" key="1">
    <citation type="submission" date="2019-10" db="EMBL/GenBank/DDBJ databases">
        <title>Conservation and host-specific expression of non-tandemly repeated heterogenous ribosome RNA gene in arbuscular mycorrhizal fungi.</title>
        <authorList>
            <person name="Maeda T."/>
            <person name="Kobayashi Y."/>
            <person name="Nakagawa T."/>
            <person name="Ezawa T."/>
            <person name="Yamaguchi K."/>
            <person name="Bino T."/>
            <person name="Nishimoto Y."/>
            <person name="Shigenobu S."/>
            <person name="Kawaguchi M."/>
        </authorList>
    </citation>
    <scope>NUCLEOTIDE SEQUENCE</scope>
    <source>
        <strain evidence="4">HR1</strain>
    </source>
</reference>